<dbReference type="PANTHER" id="PTHR43071:SF1">
    <property type="entry name" value="2-AMINO-4-HYDROXY-6-HYDROXYMETHYLDIHYDROPTERIDINE PYROPHOSPHOKINASE"/>
    <property type="match status" value="1"/>
</dbReference>
<dbReference type="RefSeq" id="WP_077546433.1">
    <property type="nucleotide sequence ID" value="NZ_JACHEJ010000001.1"/>
</dbReference>
<evidence type="ECO:0000256" key="2">
    <source>
        <dbReference type="ARBA" id="ARBA00005810"/>
    </source>
</evidence>
<dbReference type="Gene3D" id="3.30.70.560">
    <property type="entry name" value="7,8-Dihydro-6-hydroxymethylpterin-pyrophosphokinase HPPK"/>
    <property type="match status" value="1"/>
</dbReference>
<evidence type="ECO:0000256" key="1">
    <source>
        <dbReference type="ARBA" id="ARBA00005051"/>
    </source>
</evidence>
<dbReference type="PROSITE" id="PS00794">
    <property type="entry name" value="HPPK"/>
    <property type="match status" value="1"/>
</dbReference>
<evidence type="ECO:0000256" key="10">
    <source>
        <dbReference type="ARBA" id="ARBA00029409"/>
    </source>
</evidence>
<dbReference type="AlphaFoldDB" id="A0A7W9YXF3"/>
<evidence type="ECO:0000256" key="8">
    <source>
        <dbReference type="ARBA" id="ARBA00022840"/>
    </source>
</evidence>
<dbReference type="UniPathway" id="UPA00077">
    <property type="reaction ID" value="UER00155"/>
</dbReference>
<comment type="similarity">
    <text evidence="2">Belongs to the HPPK family.</text>
</comment>
<dbReference type="Pfam" id="PF01288">
    <property type="entry name" value="HPPK"/>
    <property type="match status" value="1"/>
</dbReference>
<dbReference type="PANTHER" id="PTHR43071">
    <property type="entry name" value="2-AMINO-4-HYDROXY-6-HYDROXYMETHYLDIHYDROPTERIDINE PYROPHOSPHOKINASE"/>
    <property type="match status" value="1"/>
</dbReference>
<keyword evidence="5 14" id="KW-0808">Transferase</keyword>
<comment type="caution">
    <text evidence="14">The sequence shown here is derived from an EMBL/GenBank/DDBJ whole genome shotgun (WGS) entry which is preliminary data.</text>
</comment>
<evidence type="ECO:0000256" key="6">
    <source>
        <dbReference type="ARBA" id="ARBA00022741"/>
    </source>
</evidence>
<dbReference type="EC" id="2.7.6.3" evidence="3"/>
<dbReference type="InterPro" id="IPR035907">
    <property type="entry name" value="Hppk_sf"/>
</dbReference>
<organism evidence="14 15">
    <name type="scientific">Pseudorhizobium flavum</name>
    <dbReference type="NCBI Taxonomy" id="1335061"/>
    <lineage>
        <taxon>Bacteria</taxon>
        <taxon>Pseudomonadati</taxon>
        <taxon>Pseudomonadota</taxon>
        <taxon>Alphaproteobacteria</taxon>
        <taxon>Hyphomicrobiales</taxon>
        <taxon>Rhizobiaceae</taxon>
        <taxon>Rhizobium/Agrobacterium group</taxon>
        <taxon>Pseudorhizobium</taxon>
    </lineage>
</organism>
<dbReference type="NCBIfam" id="TIGR01498">
    <property type="entry name" value="folK"/>
    <property type="match status" value="1"/>
</dbReference>
<evidence type="ECO:0000313" key="14">
    <source>
        <dbReference type="EMBL" id="MBB6178856.1"/>
    </source>
</evidence>
<proteinExistence type="inferred from homology"/>
<keyword evidence="6" id="KW-0547">Nucleotide-binding</keyword>
<keyword evidence="9" id="KW-0289">Folate biosynthesis</keyword>
<name>A0A7W9YXF3_9HYPH</name>
<evidence type="ECO:0000256" key="5">
    <source>
        <dbReference type="ARBA" id="ARBA00022679"/>
    </source>
</evidence>
<comment type="function">
    <text evidence="10">Catalyzes the transfer of pyrophosphate from adenosine triphosphate (ATP) to 6-hydroxymethyl-7,8-dihydropterin, an enzymatic step in folate biosynthesis pathway.</text>
</comment>
<evidence type="ECO:0000256" key="3">
    <source>
        <dbReference type="ARBA" id="ARBA00013253"/>
    </source>
</evidence>
<dbReference type="Proteomes" id="UP000535501">
    <property type="component" value="Unassembled WGS sequence"/>
</dbReference>
<evidence type="ECO:0000256" key="4">
    <source>
        <dbReference type="ARBA" id="ARBA00016218"/>
    </source>
</evidence>
<protein>
    <recommendedName>
        <fullName evidence="4">2-amino-4-hydroxy-6-hydroxymethyldihydropteridine pyrophosphokinase</fullName>
        <ecNumber evidence="3">2.7.6.3</ecNumber>
    </recommendedName>
    <alternativeName>
        <fullName evidence="11">6-hydroxymethyl-7,8-dihydropterin pyrophosphokinase</fullName>
    </alternativeName>
    <alternativeName>
        <fullName evidence="12">7,8-dihydro-6-hydroxymethylpterin-pyrophosphokinase</fullName>
    </alternativeName>
</protein>
<evidence type="ECO:0000256" key="11">
    <source>
        <dbReference type="ARBA" id="ARBA00029766"/>
    </source>
</evidence>
<gene>
    <name evidence="14" type="ORF">HNQ75_000799</name>
</gene>
<dbReference type="GO" id="GO:0005524">
    <property type="term" value="F:ATP binding"/>
    <property type="evidence" value="ECO:0007669"/>
    <property type="project" value="UniProtKB-KW"/>
</dbReference>
<dbReference type="GO" id="GO:0046654">
    <property type="term" value="P:tetrahydrofolate biosynthetic process"/>
    <property type="evidence" value="ECO:0007669"/>
    <property type="project" value="UniProtKB-UniPathway"/>
</dbReference>
<accession>A0A7W9YXF3</accession>
<dbReference type="SUPFAM" id="SSF55083">
    <property type="entry name" value="6-hydroxymethyl-7,8-dihydropterin pyrophosphokinase, HPPK"/>
    <property type="match status" value="1"/>
</dbReference>
<keyword evidence="8" id="KW-0067">ATP-binding</keyword>
<dbReference type="CDD" id="cd00483">
    <property type="entry name" value="HPPK"/>
    <property type="match status" value="1"/>
</dbReference>
<evidence type="ECO:0000313" key="15">
    <source>
        <dbReference type="Proteomes" id="UP000535501"/>
    </source>
</evidence>
<sequence>MTTAALGLGGNIGDPQAAMAEALQGLDSRDDCTVSAVSRLYKTPPWGKTDQPDFLNCCALVETSLGPEALLDVCLSVERSMKRERVERWGPRTIDIDILTFGNREMETERLALPHPRMVERAFVLVPLAEIAPEMVVSGQSLSEWLRRTDSSGIHPASENQNWWRER</sequence>
<feature type="domain" description="7,8-dihydro-6-hydroxymethylpterin-pyrophosphokinase" evidence="13">
    <location>
        <begin position="88"/>
        <end position="99"/>
    </location>
</feature>
<keyword evidence="15" id="KW-1185">Reference proteome</keyword>
<keyword evidence="7 14" id="KW-0418">Kinase</keyword>
<dbReference type="EMBL" id="JACHEJ010000001">
    <property type="protein sequence ID" value="MBB6178856.1"/>
    <property type="molecule type" value="Genomic_DNA"/>
</dbReference>
<evidence type="ECO:0000259" key="13">
    <source>
        <dbReference type="PROSITE" id="PS00794"/>
    </source>
</evidence>
<dbReference type="GO" id="GO:0003848">
    <property type="term" value="F:2-amino-4-hydroxy-6-hydroxymethyldihydropteridine diphosphokinase activity"/>
    <property type="evidence" value="ECO:0007669"/>
    <property type="project" value="UniProtKB-EC"/>
</dbReference>
<reference evidence="14 15" key="1">
    <citation type="submission" date="2020-08" db="EMBL/GenBank/DDBJ databases">
        <title>Genomic Encyclopedia of Type Strains, Phase IV (KMG-IV): sequencing the most valuable type-strain genomes for metagenomic binning, comparative biology and taxonomic classification.</title>
        <authorList>
            <person name="Goeker M."/>
        </authorList>
    </citation>
    <scope>NUCLEOTIDE SEQUENCE [LARGE SCALE GENOMIC DNA]</scope>
    <source>
        <strain evidence="14 15">DSM 102134</strain>
    </source>
</reference>
<evidence type="ECO:0000256" key="7">
    <source>
        <dbReference type="ARBA" id="ARBA00022777"/>
    </source>
</evidence>
<dbReference type="InterPro" id="IPR000550">
    <property type="entry name" value="Hppk"/>
</dbReference>
<evidence type="ECO:0000256" key="12">
    <source>
        <dbReference type="ARBA" id="ARBA00033413"/>
    </source>
</evidence>
<dbReference type="GO" id="GO:0046656">
    <property type="term" value="P:folic acid biosynthetic process"/>
    <property type="evidence" value="ECO:0007669"/>
    <property type="project" value="UniProtKB-KW"/>
</dbReference>
<comment type="pathway">
    <text evidence="1">Cofactor biosynthesis; tetrahydrofolate biosynthesis; 2-amino-4-hydroxy-6-hydroxymethyl-7,8-dihydropteridine diphosphate from 7,8-dihydroneopterin triphosphate: step 4/4.</text>
</comment>
<evidence type="ECO:0000256" key="9">
    <source>
        <dbReference type="ARBA" id="ARBA00022909"/>
    </source>
</evidence>
<dbReference type="GO" id="GO:0016301">
    <property type="term" value="F:kinase activity"/>
    <property type="evidence" value="ECO:0007669"/>
    <property type="project" value="UniProtKB-KW"/>
</dbReference>